<proteinExistence type="predicted"/>
<dbReference type="AlphaFoldDB" id="A0A915I6C3"/>
<reference evidence="2" key="1">
    <citation type="submission" date="2022-11" db="UniProtKB">
        <authorList>
            <consortium name="WormBaseParasite"/>
        </authorList>
    </citation>
    <scope>IDENTIFICATION</scope>
</reference>
<evidence type="ECO:0000313" key="1">
    <source>
        <dbReference type="Proteomes" id="UP000887565"/>
    </source>
</evidence>
<evidence type="ECO:0000313" key="2">
    <source>
        <dbReference type="WBParaSite" id="nRc.2.0.1.t09689-RA"/>
    </source>
</evidence>
<protein>
    <submittedName>
        <fullName evidence="2">Uncharacterized protein</fullName>
    </submittedName>
</protein>
<sequence length="93" mass="10049">MPVFYQLTISQQAKTFTNVQQLANALTKAQSVLNATKAQMGTAELPILVNQAVPEAMPPGLPQYLDFADLTVPVAWTTHKAAILAMNPLQIAE</sequence>
<dbReference type="Proteomes" id="UP000887565">
    <property type="component" value="Unplaced"/>
</dbReference>
<accession>A0A915I6C3</accession>
<keyword evidence="1" id="KW-1185">Reference proteome</keyword>
<name>A0A915I6C3_ROMCU</name>
<dbReference type="WBParaSite" id="nRc.2.0.1.t09689-RA">
    <property type="protein sequence ID" value="nRc.2.0.1.t09689-RA"/>
    <property type="gene ID" value="nRc.2.0.1.g09689"/>
</dbReference>
<organism evidence="1 2">
    <name type="scientific">Romanomermis culicivorax</name>
    <name type="common">Nematode worm</name>
    <dbReference type="NCBI Taxonomy" id="13658"/>
    <lineage>
        <taxon>Eukaryota</taxon>
        <taxon>Metazoa</taxon>
        <taxon>Ecdysozoa</taxon>
        <taxon>Nematoda</taxon>
        <taxon>Enoplea</taxon>
        <taxon>Dorylaimia</taxon>
        <taxon>Mermithida</taxon>
        <taxon>Mermithoidea</taxon>
        <taxon>Mermithidae</taxon>
        <taxon>Romanomermis</taxon>
    </lineage>
</organism>